<dbReference type="OrthoDB" id="9804823at2"/>
<keyword evidence="6" id="KW-0460">Magnesium</keyword>
<keyword evidence="10" id="KW-1185">Reference proteome</keyword>
<proteinExistence type="inferred from homology"/>
<keyword evidence="5" id="KW-0378">Hydrolase</keyword>
<accession>A0A5N5RFX9</accession>
<dbReference type="Pfam" id="PF01850">
    <property type="entry name" value="PIN"/>
    <property type="match status" value="1"/>
</dbReference>
<organism evidence="9 10">
    <name type="scientific">Bifidobacterium jacchi</name>
    <dbReference type="NCBI Taxonomy" id="2490545"/>
    <lineage>
        <taxon>Bacteria</taxon>
        <taxon>Bacillati</taxon>
        <taxon>Actinomycetota</taxon>
        <taxon>Actinomycetes</taxon>
        <taxon>Bifidobacteriales</taxon>
        <taxon>Bifidobacteriaceae</taxon>
        <taxon>Bifidobacterium</taxon>
    </lineage>
</organism>
<sequence length="142" mass="16228">MIIMDTNVISETLRPRPNPNVIAWMRHVNIEELTTTSITTAELFDGICRMPRGRRRSQLAKTVDYALMPFMDRILTFDGTSALDYAQIRAHRETIDRPISVQDAMIAAIARSRGVMLATRNVRDFEHTGVTLIDPWKETALR</sequence>
<keyword evidence="3" id="KW-0540">Nuclease</keyword>
<dbReference type="InterPro" id="IPR002716">
    <property type="entry name" value="PIN_dom"/>
</dbReference>
<protein>
    <submittedName>
        <fullName evidence="9">Type II toxin-antitoxin system VapC family toxin</fullName>
    </submittedName>
</protein>
<evidence type="ECO:0000256" key="2">
    <source>
        <dbReference type="ARBA" id="ARBA00022649"/>
    </source>
</evidence>
<dbReference type="GO" id="GO:0016787">
    <property type="term" value="F:hydrolase activity"/>
    <property type="evidence" value="ECO:0007669"/>
    <property type="project" value="UniProtKB-KW"/>
</dbReference>
<evidence type="ECO:0000256" key="3">
    <source>
        <dbReference type="ARBA" id="ARBA00022722"/>
    </source>
</evidence>
<evidence type="ECO:0000256" key="5">
    <source>
        <dbReference type="ARBA" id="ARBA00022801"/>
    </source>
</evidence>
<name>A0A5N5RFX9_9BIFI</name>
<evidence type="ECO:0000256" key="4">
    <source>
        <dbReference type="ARBA" id="ARBA00022723"/>
    </source>
</evidence>
<evidence type="ECO:0000256" key="7">
    <source>
        <dbReference type="ARBA" id="ARBA00038093"/>
    </source>
</evidence>
<dbReference type="SUPFAM" id="SSF88723">
    <property type="entry name" value="PIN domain-like"/>
    <property type="match status" value="1"/>
</dbReference>
<dbReference type="GO" id="GO:0046872">
    <property type="term" value="F:metal ion binding"/>
    <property type="evidence" value="ECO:0007669"/>
    <property type="project" value="UniProtKB-KW"/>
</dbReference>
<feature type="domain" description="PIN" evidence="8">
    <location>
        <begin position="2"/>
        <end position="128"/>
    </location>
</feature>
<dbReference type="PANTHER" id="PTHR33653">
    <property type="entry name" value="RIBONUCLEASE VAPC2"/>
    <property type="match status" value="1"/>
</dbReference>
<evidence type="ECO:0000313" key="10">
    <source>
        <dbReference type="Proteomes" id="UP000326336"/>
    </source>
</evidence>
<dbReference type="GO" id="GO:0004518">
    <property type="term" value="F:nuclease activity"/>
    <property type="evidence" value="ECO:0007669"/>
    <property type="project" value="UniProtKB-KW"/>
</dbReference>
<dbReference type="AlphaFoldDB" id="A0A5N5RFX9"/>
<dbReference type="InterPro" id="IPR029060">
    <property type="entry name" value="PIN-like_dom_sf"/>
</dbReference>
<dbReference type="CDD" id="cd18731">
    <property type="entry name" value="PIN_NgFitB-like"/>
    <property type="match status" value="1"/>
</dbReference>
<evidence type="ECO:0000313" key="9">
    <source>
        <dbReference type="EMBL" id="KAB5605800.1"/>
    </source>
</evidence>
<evidence type="ECO:0000256" key="1">
    <source>
        <dbReference type="ARBA" id="ARBA00001946"/>
    </source>
</evidence>
<reference evidence="9 10" key="1">
    <citation type="journal article" date="2019" name="Int. J. Syst. Evol. Microbiol.">
        <title>Bifidobacterium jacchi sp. nov., isolated from the faeces of a baby common marmoset (Callithrix jacchus).</title>
        <authorList>
            <person name="Modesto M."/>
            <person name="Watanabe K."/>
            <person name="Arita M."/>
            <person name="Satti M."/>
            <person name="Oki K."/>
            <person name="Sciavilla P."/>
            <person name="Patavino C."/>
            <person name="Camma C."/>
            <person name="Michelini S."/>
            <person name="Sgorbati B."/>
            <person name="Mattarelli P."/>
        </authorList>
    </citation>
    <scope>NUCLEOTIDE SEQUENCE [LARGE SCALE GENOMIC DNA]</scope>
    <source>
        <strain evidence="9 10">MRM 9.3</strain>
    </source>
</reference>
<keyword evidence="4" id="KW-0479">Metal-binding</keyword>
<comment type="caution">
    <text evidence="9">The sequence shown here is derived from an EMBL/GenBank/DDBJ whole genome shotgun (WGS) entry which is preliminary data.</text>
</comment>
<keyword evidence="2" id="KW-1277">Toxin-antitoxin system</keyword>
<comment type="similarity">
    <text evidence="7">Belongs to the PINc/VapC protein family.</text>
</comment>
<dbReference type="EMBL" id="RQSP01000036">
    <property type="protein sequence ID" value="KAB5605800.1"/>
    <property type="molecule type" value="Genomic_DNA"/>
</dbReference>
<dbReference type="InterPro" id="IPR050556">
    <property type="entry name" value="Type_II_TA_system_RNase"/>
</dbReference>
<gene>
    <name evidence="9" type="ORF">EHS19_08630</name>
</gene>
<dbReference type="PANTHER" id="PTHR33653:SF1">
    <property type="entry name" value="RIBONUCLEASE VAPC2"/>
    <property type="match status" value="1"/>
</dbReference>
<comment type="cofactor">
    <cofactor evidence="1">
        <name>Mg(2+)</name>
        <dbReference type="ChEBI" id="CHEBI:18420"/>
    </cofactor>
</comment>
<evidence type="ECO:0000256" key="6">
    <source>
        <dbReference type="ARBA" id="ARBA00022842"/>
    </source>
</evidence>
<evidence type="ECO:0000259" key="8">
    <source>
        <dbReference type="Pfam" id="PF01850"/>
    </source>
</evidence>
<dbReference type="Gene3D" id="3.40.50.1010">
    <property type="entry name" value="5'-nuclease"/>
    <property type="match status" value="1"/>
</dbReference>
<dbReference type="Proteomes" id="UP000326336">
    <property type="component" value="Unassembled WGS sequence"/>
</dbReference>